<dbReference type="PANTHER" id="PTHR11019:SF199">
    <property type="entry name" value="HTH-TYPE TRANSCRIPTIONAL REGULATOR NIMR"/>
    <property type="match status" value="1"/>
</dbReference>
<dbReference type="STRING" id="1080227.A8L45_21035"/>
<dbReference type="PROSITE" id="PS01124">
    <property type="entry name" value="HTH_ARAC_FAMILY_2"/>
    <property type="match status" value="1"/>
</dbReference>
<proteinExistence type="predicted"/>
<accession>A0A1C3EA70</accession>
<dbReference type="InterPro" id="IPR014710">
    <property type="entry name" value="RmlC-like_jellyroll"/>
</dbReference>
<evidence type="ECO:0000313" key="3">
    <source>
        <dbReference type="Proteomes" id="UP000094936"/>
    </source>
</evidence>
<dbReference type="GO" id="GO:0003700">
    <property type="term" value="F:DNA-binding transcription factor activity"/>
    <property type="evidence" value="ECO:0007669"/>
    <property type="project" value="InterPro"/>
</dbReference>
<evidence type="ECO:0000259" key="1">
    <source>
        <dbReference type="PROSITE" id="PS01124"/>
    </source>
</evidence>
<dbReference type="InterPro" id="IPR018060">
    <property type="entry name" value="HTH_AraC"/>
</dbReference>
<dbReference type="SMART" id="SM00342">
    <property type="entry name" value="HTH_ARAC"/>
    <property type="match status" value="1"/>
</dbReference>
<gene>
    <name evidence="2" type="ORF">A8L45_21035</name>
</gene>
<evidence type="ECO:0000313" key="2">
    <source>
        <dbReference type="EMBL" id="ODA30128.1"/>
    </source>
</evidence>
<dbReference type="AlphaFoldDB" id="A0A1C3EA70"/>
<dbReference type="SUPFAM" id="SSF51182">
    <property type="entry name" value="RmlC-like cupins"/>
    <property type="match status" value="1"/>
</dbReference>
<dbReference type="EMBL" id="LYBM01000058">
    <property type="protein sequence ID" value="ODA30128.1"/>
    <property type="molecule type" value="Genomic_DNA"/>
</dbReference>
<dbReference type="Proteomes" id="UP000094936">
    <property type="component" value="Unassembled WGS sequence"/>
</dbReference>
<dbReference type="PANTHER" id="PTHR11019">
    <property type="entry name" value="HTH-TYPE TRANSCRIPTIONAL REGULATOR NIMR"/>
    <property type="match status" value="1"/>
</dbReference>
<dbReference type="GO" id="GO:0043565">
    <property type="term" value="F:sequence-specific DNA binding"/>
    <property type="evidence" value="ECO:0007669"/>
    <property type="project" value="InterPro"/>
</dbReference>
<dbReference type="InterPro" id="IPR011051">
    <property type="entry name" value="RmlC_Cupin_sf"/>
</dbReference>
<dbReference type="Gene3D" id="1.10.10.60">
    <property type="entry name" value="Homeodomain-like"/>
    <property type="match status" value="1"/>
</dbReference>
<comment type="caution">
    <text evidence="2">The sequence shown here is derived from an EMBL/GenBank/DDBJ whole genome shotgun (WGS) entry which is preliminary data.</text>
</comment>
<organism evidence="2 3">
    <name type="scientific">Veronia pacifica</name>
    <dbReference type="NCBI Taxonomy" id="1080227"/>
    <lineage>
        <taxon>Bacteria</taxon>
        <taxon>Pseudomonadati</taxon>
        <taxon>Pseudomonadota</taxon>
        <taxon>Gammaproteobacteria</taxon>
        <taxon>Vibrionales</taxon>
        <taxon>Vibrionaceae</taxon>
        <taxon>Veronia</taxon>
    </lineage>
</organism>
<dbReference type="RefSeq" id="WP_068905322.1">
    <property type="nucleotide sequence ID" value="NZ_JBHUIF010000009.1"/>
</dbReference>
<feature type="domain" description="HTH araC/xylS-type" evidence="1">
    <location>
        <begin position="144"/>
        <end position="233"/>
    </location>
</feature>
<reference evidence="2 3" key="1">
    <citation type="submission" date="2016-05" db="EMBL/GenBank/DDBJ databases">
        <title>Genomic Taxonomy of the Vibrionaceae.</title>
        <authorList>
            <person name="Gomez-Gil B."/>
            <person name="Enciso-Ibarra J."/>
        </authorList>
    </citation>
    <scope>NUCLEOTIDE SEQUENCE [LARGE SCALE GENOMIC DNA]</scope>
    <source>
        <strain evidence="2 3">CAIM 1920</strain>
    </source>
</reference>
<dbReference type="OrthoDB" id="5949386at2"/>
<name>A0A1C3EA70_9GAMM</name>
<sequence>MRFTHEVLFAESVRRGEFHRHDTDQYIFVHSGCNIIYTESESILIMVGDLVFIPAGIAHRSQTLTSTHCSLIRCEPQKAHPLGASTMGALSVSPLLREVFSLWGKEALPSDEKMLNCYQQVLFDQIQRCNLQPHELIAKGELDRRLLPIVEALAQQPSIKMTLAQFADSTGASVRTLNRLFQGHFGMSFQVIRQNIVMERARQLILGGHSATDISFLLGYSSLSAFSTAFNTYRQSVENPNL</sequence>
<protein>
    <recommendedName>
        <fullName evidence="1">HTH araC/xylS-type domain-containing protein</fullName>
    </recommendedName>
</protein>
<dbReference type="Pfam" id="PF12833">
    <property type="entry name" value="HTH_18"/>
    <property type="match status" value="1"/>
</dbReference>
<keyword evidence="3" id="KW-1185">Reference proteome</keyword>
<dbReference type="Gene3D" id="2.60.120.10">
    <property type="entry name" value="Jelly Rolls"/>
    <property type="match status" value="1"/>
</dbReference>